<dbReference type="AlphaFoldDB" id="A0A0H1BEM5"/>
<sequence>MSPYIHESEPSQASTQVPESIIQPVFIIKPPLEIQRGVNVQWPIVLRFDTRTAAGNPAGRRVRHIETRLDVKNEGQSREPAIETFTSNSFTNIPNSDPENDLRCYYWVVFRDVKFDMVGKFAVHASAHFTFENDDDFLDIWSEDVAVSVSDEGTVQKWLKNESDRMGFSFLEKTIRGERGREWYGELGITFGEWFLARQGDGSNTGHD</sequence>
<name>A0A0H1BEM5_9EURO</name>
<comment type="caution">
    <text evidence="1">The sequence shown here is derived from an EMBL/GenBank/DDBJ whole genome shotgun (WGS) entry which is preliminary data.</text>
</comment>
<evidence type="ECO:0000313" key="1">
    <source>
        <dbReference type="EMBL" id="KLJ09588.1"/>
    </source>
</evidence>
<accession>A0A0H1BEM5</accession>
<protein>
    <submittedName>
        <fullName evidence="1">Uncharacterized protein</fullName>
    </submittedName>
</protein>
<proteinExistence type="predicted"/>
<organism evidence="1 2">
    <name type="scientific">Blastomyces silverae</name>
    <dbReference type="NCBI Taxonomy" id="2060906"/>
    <lineage>
        <taxon>Eukaryota</taxon>
        <taxon>Fungi</taxon>
        <taxon>Dikarya</taxon>
        <taxon>Ascomycota</taxon>
        <taxon>Pezizomycotina</taxon>
        <taxon>Eurotiomycetes</taxon>
        <taxon>Eurotiomycetidae</taxon>
        <taxon>Onygenales</taxon>
        <taxon>Ajellomycetaceae</taxon>
        <taxon>Blastomyces</taxon>
    </lineage>
</organism>
<keyword evidence="2" id="KW-1185">Reference proteome</keyword>
<evidence type="ECO:0000313" key="2">
    <source>
        <dbReference type="Proteomes" id="UP000053573"/>
    </source>
</evidence>
<gene>
    <name evidence="1" type="ORF">EMPG_14986</name>
</gene>
<dbReference type="EMBL" id="LDEV01002321">
    <property type="protein sequence ID" value="KLJ09588.1"/>
    <property type="molecule type" value="Genomic_DNA"/>
</dbReference>
<dbReference type="Proteomes" id="UP000053573">
    <property type="component" value="Unassembled WGS sequence"/>
</dbReference>
<reference evidence="2" key="1">
    <citation type="journal article" date="2015" name="PLoS Genet.">
        <title>The dynamic genome and transcriptome of the human fungal pathogen Blastomyces and close relative Emmonsia.</title>
        <authorList>
            <person name="Munoz J.F."/>
            <person name="Gauthier G.M."/>
            <person name="Desjardins C.A."/>
            <person name="Gallo J.E."/>
            <person name="Holder J."/>
            <person name="Sullivan T.D."/>
            <person name="Marty A.J."/>
            <person name="Carmen J.C."/>
            <person name="Chen Z."/>
            <person name="Ding L."/>
            <person name="Gujja S."/>
            <person name="Magrini V."/>
            <person name="Misas E."/>
            <person name="Mitreva M."/>
            <person name="Priest M."/>
            <person name="Saif S."/>
            <person name="Whiston E.A."/>
            <person name="Young S."/>
            <person name="Zeng Q."/>
            <person name="Goldman W.E."/>
            <person name="Mardis E.R."/>
            <person name="Taylor J.W."/>
            <person name="McEwen J.G."/>
            <person name="Clay O.K."/>
            <person name="Klein B.S."/>
            <person name="Cuomo C.A."/>
        </authorList>
    </citation>
    <scope>NUCLEOTIDE SEQUENCE [LARGE SCALE GENOMIC DNA]</scope>
    <source>
        <strain evidence="2">UAMH 139</strain>
    </source>
</reference>